<reference evidence="2 3" key="1">
    <citation type="journal article" date="2015" name="Sci. Rep.">
        <title>Genome of the facultative scuticociliatosis pathogen Pseudocohnilembus persalinus provides insight into its virulence through horizontal gene transfer.</title>
        <authorList>
            <person name="Xiong J."/>
            <person name="Wang G."/>
            <person name="Cheng J."/>
            <person name="Tian M."/>
            <person name="Pan X."/>
            <person name="Warren A."/>
            <person name="Jiang C."/>
            <person name="Yuan D."/>
            <person name="Miao W."/>
        </authorList>
    </citation>
    <scope>NUCLEOTIDE SEQUENCE [LARGE SCALE GENOMIC DNA]</scope>
    <source>
        <strain evidence="2">36N120E</strain>
    </source>
</reference>
<name>A0A0V0Q8K8_PSEPJ</name>
<dbReference type="OrthoDB" id="77522at2759"/>
<feature type="domain" description="COMM" evidence="1">
    <location>
        <begin position="120"/>
        <end position="220"/>
    </location>
</feature>
<evidence type="ECO:0000313" key="3">
    <source>
        <dbReference type="Proteomes" id="UP000054937"/>
    </source>
</evidence>
<proteinExistence type="predicted"/>
<evidence type="ECO:0000313" key="2">
    <source>
        <dbReference type="EMBL" id="KRW98513.1"/>
    </source>
</evidence>
<accession>A0A0V0Q8K8</accession>
<sequence length="221" mass="25725">MRNAIQNFNDINGDQALVIQEKIFLQPGKQATEIFKSVELQKMFKKYDFLNEQKLQNIINAFSYILMQAVAEKNFPQILQNLQENGLSETHAQIFLDNWNKYGNSYSNLLKEKPVAIGDQLIDFDWAVQVPMDNSKLPVKNVVNLKQGEEKILDNDLLFSNDVRNPNLIMNFNLNSNNLISHNQQQQSQNETFSVRFTKSQVQDLFENLEDIQNQIDRLQK</sequence>
<dbReference type="EMBL" id="LDAU01000242">
    <property type="protein sequence ID" value="KRW98513.1"/>
    <property type="molecule type" value="Genomic_DNA"/>
</dbReference>
<protein>
    <recommendedName>
        <fullName evidence="1">COMM domain-containing protein</fullName>
    </recommendedName>
</protein>
<dbReference type="OMA" id="KEFTWSI"/>
<dbReference type="PANTHER" id="PTHR12333">
    <property type="entry name" value="COMM DOMAIN CONTAINING PROTEIN 10"/>
    <property type="match status" value="1"/>
</dbReference>
<gene>
    <name evidence="2" type="ORF">PPERSA_00110</name>
</gene>
<dbReference type="InterPro" id="IPR017920">
    <property type="entry name" value="COMM"/>
</dbReference>
<dbReference type="InterPro" id="IPR037361">
    <property type="entry name" value="COMMD10"/>
</dbReference>
<dbReference type="PROSITE" id="PS51269">
    <property type="entry name" value="COMM"/>
    <property type="match status" value="1"/>
</dbReference>
<organism evidence="2 3">
    <name type="scientific">Pseudocohnilembus persalinus</name>
    <name type="common">Ciliate</name>
    <dbReference type="NCBI Taxonomy" id="266149"/>
    <lineage>
        <taxon>Eukaryota</taxon>
        <taxon>Sar</taxon>
        <taxon>Alveolata</taxon>
        <taxon>Ciliophora</taxon>
        <taxon>Intramacronucleata</taxon>
        <taxon>Oligohymenophorea</taxon>
        <taxon>Scuticociliatia</taxon>
        <taxon>Philasterida</taxon>
        <taxon>Pseudocohnilembidae</taxon>
        <taxon>Pseudocohnilembus</taxon>
    </lineage>
</organism>
<keyword evidence="3" id="KW-1185">Reference proteome</keyword>
<dbReference type="InParanoid" id="A0A0V0Q8K8"/>
<dbReference type="AlphaFoldDB" id="A0A0V0Q8K8"/>
<dbReference type="PANTHER" id="PTHR12333:SF0">
    <property type="entry name" value="COMM DOMAIN-CONTAINING PROTEIN 10"/>
    <property type="match status" value="1"/>
</dbReference>
<evidence type="ECO:0000259" key="1">
    <source>
        <dbReference type="PROSITE" id="PS51269"/>
    </source>
</evidence>
<dbReference type="Proteomes" id="UP000054937">
    <property type="component" value="Unassembled WGS sequence"/>
</dbReference>
<comment type="caution">
    <text evidence="2">The sequence shown here is derived from an EMBL/GenBank/DDBJ whole genome shotgun (WGS) entry which is preliminary data.</text>
</comment>